<proteinExistence type="predicted"/>
<gene>
    <name evidence="1" type="ORF">BGZ95_003680</name>
</gene>
<reference evidence="1" key="1">
    <citation type="journal article" date="2020" name="Fungal Divers.">
        <title>Resolving the Mortierellaceae phylogeny through synthesis of multi-gene phylogenetics and phylogenomics.</title>
        <authorList>
            <person name="Vandepol N."/>
            <person name="Liber J."/>
            <person name="Desiro A."/>
            <person name="Na H."/>
            <person name="Kennedy M."/>
            <person name="Barry K."/>
            <person name="Grigoriev I.V."/>
            <person name="Miller A.N."/>
            <person name="O'Donnell K."/>
            <person name="Stajich J.E."/>
            <person name="Bonito G."/>
        </authorList>
    </citation>
    <scope>NUCLEOTIDE SEQUENCE</scope>
    <source>
        <strain evidence="1">NRRL 28262</strain>
    </source>
</reference>
<dbReference type="Proteomes" id="UP001194580">
    <property type="component" value="Unassembled WGS sequence"/>
</dbReference>
<organism evidence="1 2">
    <name type="scientific">Linnemannia exigua</name>
    <dbReference type="NCBI Taxonomy" id="604196"/>
    <lineage>
        <taxon>Eukaryota</taxon>
        <taxon>Fungi</taxon>
        <taxon>Fungi incertae sedis</taxon>
        <taxon>Mucoromycota</taxon>
        <taxon>Mortierellomycotina</taxon>
        <taxon>Mortierellomycetes</taxon>
        <taxon>Mortierellales</taxon>
        <taxon>Mortierellaceae</taxon>
        <taxon>Linnemannia</taxon>
    </lineage>
</organism>
<dbReference type="Gene3D" id="3.50.50.60">
    <property type="entry name" value="FAD/NAD(P)-binding domain"/>
    <property type="match status" value="1"/>
</dbReference>
<evidence type="ECO:0000313" key="2">
    <source>
        <dbReference type="Proteomes" id="UP001194580"/>
    </source>
</evidence>
<keyword evidence="2" id="KW-1185">Reference proteome</keyword>
<dbReference type="AlphaFoldDB" id="A0AAD4D3Z1"/>
<accession>A0AAD4D3Z1</accession>
<protein>
    <submittedName>
        <fullName evidence="1">Uncharacterized protein</fullName>
    </submittedName>
</protein>
<dbReference type="SUPFAM" id="SSF51905">
    <property type="entry name" value="FAD/NAD(P)-binding domain"/>
    <property type="match status" value="1"/>
</dbReference>
<name>A0AAD4D3Z1_9FUNG</name>
<comment type="caution">
    <text evidence="1">The sequence shown here is derived from an EMBL/GenBank/DDBJ whole genome shotgun (WGS) entry which is preliminary data.</text>
</comment>
<sequence length="71" mass="7746">MTTNLFNQCKIYEEFCRTQVIPNEGVHLGKKVLTVDQGGNGVLLRFSDASEAESDILIGANGAFSAVHQDF</sequence>
<evidence type="ECO:0000313" key="1">
    <source>
        <dbReference type="EMBL" id="KAG0264021.1"/>
    </source>
</evidence>
<dbReference type="InterPro" id="IPR036188">
    <property type="entry name" value="FAD/NAD-bd_sf"/>
</dbReference>
<dbReference type="EMBL" id="JAAAIL010001853">
    <property type="protein sequence ID" value="KAG0264021.1"/>
    <property type="molecule type" value="Genomic_DNA"/>
</dbReference>